<dbReference type="AlphaFoldDB" id="A0AAU6VJP5"/>
<feature type="coiled-coil region" evidence="1">
    <location>
        <begin position="449"/>
        <end position="532"/>
    </location>
</feature>
<feature type="coiled-coil region" evidence="1">
    <location>
        <begin position="313"/>
        <end position="340"/>
    </location>
</feature>
<gene>
    <name evidence="2" type="ORF">MRM63_15590</name>
</gene>
<dbReference type="EMBL" id="CP095351">
    <property type="protein sequence ID" value="XAG86530.1"/>
    <property type="molecule type" value="Genomic_DNA"/>
</dbReference>
<evidence type="ECO:0000313" key="2">
    <source>
        <dbReference type="EMBL" id="XAG86530.1"/>
    </source>
</evidence>
<organism evidence="2">
    <name type="scientific">bacterium 19MO03SA05</name>
    <dbReference type="NCBI Taxonomy" id="2920620"/>
    <lineage>
        <taxon>Bacteria</taxon>
    </lineage>
</organism>
<keyword evidence="1" id="KW-0175">Coiled coil</keyword>
<sequence>MSSNELKLTLRFDADNKAFVGSVKASDEAVRHFGVRADQSSASVNKLSKETTAATSEFAGLNSTLKGLAGGFAALLGAGAMKSMFTQQALLIDQTAKHADKIGITTEALTQLRYASELTGVGSSNLDTALQRMTRRLAGSDANTGLSAEVKELGLDLKTLQAMSPDEQLAAIADGFKNVESQATRVKLAFRFFDTEGVGMVNMLANGSAGLREMQAEADRVGVTLNRIDAAKIEAANDAIFRASEVARALKQSLVVEAAPSVEKLADLMLVLNDNGQLVADVIGVTLVMAAARAAASVVNLTNAKVSAVLVERQKLQATVASTKAELAAVQAEIARIEAMRASNAQGLISARQSEAHAALRVREKALIDSLTASQARLNVVARAGSAVMATLGGPAGIVMLAAGAIGYFATRTKTAKESTDLLSESVEKLGNKTLELRRIQIAEELFSFDSVESDFRRAEKRIDDLRKLIDRPIGSTGGFSSVFGMSDEALAKENERTEAYKRELAELNAFIEQQQERREALLRRQTEVQNALDNARSGNANPAALVSEEAVKSGEKMLAMLSRQVALYGQTSEVAKVRYELEHGELKGINDELKTQLLLQAQLLDSKRPQDSAVTDFFAETDEMESAWLKRLAMEAAMENRAIVEQNYAHNDRLSNLREMYDRAVEAARGNKEQLAAIEAEYRYQQEIAEAEHQHRLNEIEAELRKQREEANKGYWQRYLESAKSNLENFDSLAKATIDSFSSGMGSAFESMIFDADNLGDAMFNLTENMSRAVINALGRMAAEWLAYQVVQLLVGKTMAQQQAQMAGINAYTSTAAVPVVGPALAPGAMAAALATTMPVASSIGAMGITGMAHDGIGRVPKANEGTWLLKKDEMVMNPEQTDNFYWMLDVMRQMKVMFSAMSAGSAGQSQSSGVVVNIHTPSGVAARQESSTTPDGAPQLDIFIEEAKNATLSALYDDADNGGPISTRIRIGA</sequence>
<evidence type="ECO:0000256" key="1">
    <source>
        <dbReference type="SAM" id="Coils"/>
    </source>
</evidence>
<protein>
    <recommendedName>
        <fullName evidence="3">Bacteriophage tail tape measure C-terminal domain-containing protein</fullName>
    </recommendedName>
</protein>
<accession>A0AAU6VJP5</accession>
<name>A0AAU6VJP5_UNCXX</name>
<reference evidence="2" key="1">
    <citation type="submission" date="2022-03" db="EMBL/GenBank/DDBJ databases">
        <title>Sea Food Isolates.</title>
        <authorList>
            <person name="Li c."/>
        </authorList>
    </citation>
    <scope>NUCLEOTIDE SEQUENCE</scope>
    <source>
        <strain evidence="2">19MO03SA05</strain>
    </source>
</reference>
<proteinExistence type="predicted"/>
<evidence type="ECO:0008006" key="3">
    <source>
        <dbReference type="Google" id="ProtNLM"/>
    </source>
</evidence>